<keyword evidence="3" id="KW-1185">Reference proteome</keyword>
<protein>
    <submittedName>
        <fullName evidence="2">Methylaspartate mutase accessory protein GlmL</fullName>
    </submittedName>
</protein>
<feature type="region of interest" description="Disordered" evidence="1">
    <location>
        <begin position="475"/>
        <end position="494"/>
    </location>
</feature>
<dbReference type="InterPro" id="IPR006230">
    <property type="entry name" value="MutL"/>
</dbReference>
<dbReference type="Proteomes" id="UP001501612">
    <property type="component" value="Unassembled WGS sequence"/>
</dbReference>
<comment type="caution">
    <text evidence="2">The sequence shown here is derived from an EMBL/GenBank/DDBJ whole genome shotgun (WGS) entry which is preliminary data.</text>
</comment>
<gene>
    <name evidence="2" type="primary">glmL</name>
    <name evidence="2" type="ORF">GCM10009737_18930</name>
</gene>
<organism evidence="2 3">
    <name type="scientific">Nocardioides lentus</name>
    <dbReference type="NCBI Taxonomy" id="338077"/>
    <lineage>
        <taxon>Bacteria</taxon>
        <taxon>Bacillati</taxon>
        <taxon>Actinomycetota</taxon>
        <taxon>Actinomycetes</taxon>
        <taxon>Propionibacteriales</taxon>
        <taxon>Nocardioidaceae</taxon>
        <taxon>Nocardioides</taxon>
    </lineage>
</organism>
<dbReference type="EMBL" id="BAAAMY010000004">
    <property type="protein sequence ID" value="GAA1917709.1"/>
    <property type="molecule type" value="Genomic_DNA"/>
</dbReference>
<evidence type="ECO:0000313" key="2">
    <source>
        <dbReference type="EMBL" id="GAA1917709.1"/>
    </source>
</evidence>
<reference evidence="3" key="1">
    <citation type="journal article" date="2019" name="Int. J. Syst. Evol. Microbiol.">
        <title>The Global Catalogue of Microorganisms (GCM) 10K type strain sequencing project: providing services to taxonomists for standard genome sequencing and annotation.</title>
        <authorList>
            <consortium name="The Broad Institute Genomics Platform"/>
            <consortium name="The Broad Institute Genome Sequencing Center for Infectious Disease"/>
            <person name="Wu L."/>
            <person name="Ma J."/>
        </authorList>
    </citation>
    <scope>NUCLEOTIDE SEQUENCE [LARGE SCALE GENOMIC DNA]</scope>
    <source>
        <strain evidence="3">JCM 14046</strain>
    </source>
</reference>
<accession>A0ABP5AMQ5</accession>
<evidence type="ECO:0000256" key="1">
    <source>
        <dbReference type="SAM" id="MobiDB-lite"/>
    </source>
</evidence>
<dbReference type="NCBIfam" id="TIGR01319">
    <property type="entry name" value="glmL_fam"/>
    <property type="match status" value="1"/>
</dbReference>
<proteinExistence type="predicted"/>
<evidence type="ECO:0000313" key="3">
    <source>
        <dbReference type="Proteomes" id="UP001501612"/>
    </source>
</evidence>
<dbReference type="Pfam" id="PF13941">
    <property type="entry name" value="MutL"/>
    <property type="match status" value="1"/>
</dbReference>
<dbReference type="RefSeq" id="WP_344006475.1">
    <property type="nucleotide sequence ID" value="NZ_BAAAMY010000004.1"/>
</dbReference>
<name>A0ABP5AMQ5_9ACTN</name>
<sequence>MPSAEAGPAGGGPGVVVCVDLGSTFTKGLLVDLATGDVAAVASSRTTVGTDVMDGFDAVVDALAAADPRTSRALRSGAVRACSSAGGGLRIAVVGNEALVTAEAGRRVALSSGGKVVAVLALSEDARGEDLADARPDVVLLVGGTDGGNPAALRQGAALVAGAAWEGPVVVAGNVEVRDEVVAGLTAAGHACVAADNVVPRIGVLAPTGARTAVREVFLAHVIGGKGLSSRPDFTALVRGATPDVVLTGVELAARGTAEDAGAGDLVVVDVGGATTDVHSVVEIDPDSTGGGEANGGLSREVVAPTPLTRTVEGDLGMRWSAPDTVVAAGLADDAGLVAAAAARRSEPGLLPAEGPAGESERAVDERLAAAAAGLALRRHAGRSRVFTGPDGRVVERSGTDLREVRVLVASGGVFRHGRPGVETRVLADSTGEAGAEGGWQLPQRPRVVVDSDSRLAAVGLLAADHPAAALRLARGLVGPPPGSAGAGDRPDRE</sequence>